<proteinExistence type="predicted"/>
<dbReference type="InterPro" id="IPR018247">
    <property type="entry name" value="EF_Hand_1_Ca_BS"/>
</dbReference>
<dbReference type="InterPro" id="IPR011992">
    <property type="entry name" value="EF-hand-dom_pair"/>
</dbReference>
<dbReference type="GO" id="GO:0005509">
    <property type="term" value="F:calcium ion binding"/>
    <property type="evidence" value="ECO:0007669"/>
    <property type="project" value="InterPro"/>
</dbReference>
<dbReference type="Pfam" id="PF13499">
    <property type="entry name" value="EF-hand_7"/>
    <property type="match status" value="1"/>
</dbReference>
<evidence type="ECO:0000259" key="2">
    <source>
        <dbReference type="PROSITE" id="PS50222"/>
    </source>
</evidence>
<dbReference type="OrthoDB" id="191686at2759"/>
<name>A0A2R5GCB9_9STRA</name>
<dbReference type="Proteomes" id="UP000241890">
    <property type="component" value="Unassembled WGS sequence"/>
</dbReference>
<dbReference type="PROSITE" id="PS00018">
    <property type="entry name" value="EF_HAND_1"/>
    <property type="match status" value="1"/>
</dbReference>
<dbReference type="EMBL" id="BEYU01000038">
    <property type="protein sequence ID" value="GBG27979.1"/>
    <property type="molecule type" value="Genomic_DNA"/>
</dbReference>
<dbReference type="InParanoid" id="A0A2R5GCB9"/>
<evidence type="ECO:0000313" key="3">
    <source>
        <dbReference type="EMBL" id="GBG27979.1"/>
    </source>
</evidence>
<feature type="domain" description="EF-hand" evidence="2">
    <location>
        <begin position="108"/>
        <end position="143"/>
    </location>
</feature>
<comment type="caution">
    <text evidence="3">The sequence shown here is derived from an EMBL/GenBank/DDBJ whole genome shotgun (WGS) entry which is preliminary data.</text>
</comment>
<gene>
    <name evidence="3" type="ORF">FCC1311_042022</name>
</gene>
<reference evidence="3 4" key="1">
    <citation type="submission" date="2017-12" db="EMBL/GenBank/DDBJ databases">
        <title>Sequencing, de novo assembly and annotation of complete genome of a new Thraustochytrid species, strain FCC1311.</title>
        <authorList>
            <person name="Sedici K."/>
            <person name="Godart F."/>
            <person name="Aiese Cigliano R."/>
            <person name="Sanseverino W."/>
            <person name="Barakat M."/>
            <person name="Ortet P."/>
            <person name="Marechal E."/>
            <person name="Cagnac O."/>
            <person name="Amato A."/>
        </authorList>
    </citation>
    <scope>NUCLEOTIDE SEQUENCE [LARGE SCALE GENOMIC DNA]</scope>
</reference>
<evidence type="ECO:0000313" key="4">
    <source>
        <dbReference type="Proteomes" id="UP000241890"/>
    </source>
</evidence>
<sequence length="289" mass="33380">MIWSMEYTVSAKTEYMRDNAQEAEESAAGIEKRLRALVSKSRILALQENNCEMLDKDQLRKFFDENGVRFEPIIFERLYQMMDVDKQGFISVSKLALTFAILIQSGSVAKDNVELAFRLFDSNQDGSIDQHEFQEMVIALVGKRVSHLYEIPAGMTYFREFVKKKQVNVSDQVREACREQVEQASTKELKTLASNASFEAAQYEAVKMIEQGPLLRFKSRLRSDTNCFPLGESVWDHLELQHSEQMTLEQFRMWASLAPDLFNFLDELQKLIKATDEKLSNEVISIQED</sequence>
<dbReference type="PROSITE" id="PS50222">
    <property type="entry name" value="EF_HAND_2"/>
    <property type="match status" value="1"/>
</dbReference>
<keyword evidence="4" id="KW-1185">Reference proteome</keyword>
<dbReference type="Gene3D" id="1.10.238.10">
    <property type="entry name" value="EF-hand"/>
    <property type="match status" value="1"/>
</dbReference>
<dbReference type="AlphaFoldDB" id="A0A2R5GCB9"/>
<evidence type="ECO:0000256" key="1">
    <source>
        <dbReference type="ARBA" id="ARBA00022837"/>
    </source>
</evidence>
<protein>
    <submittedName>
        <fullName evidence="3">Calcineurin B-like protein 4</fullName>
    </submittedName>
</protein>
<dbReference type="SUPFAM" id="SSF47473">
    <property type="entry name" value="EF-hand"/>
    <property type="match status" value="1"/>
</dbReference>
<keyword evidence="1" id="KW-0106">Calcium</keyword>
<organism evidence="3 4">
    <name type="scientific">Hondaea fermentalgiana</name>
    <dbReference type="NCBI Taxonomy" id="2315210"/>
    <lineage>
        <taxon>Eukaryota</taxon>
        <taxon>Sar</taxon>
        <taxon>Stramenopiles</taxon>
        <taxon>Bigyra</taxon>
        <taxon>Labyrinthulomycetes</taxon>
        <taxon>Thraustochytrida</taxon>
        <taxon>Thraustochytriidae</taxon>
        <taxon>Hondaea</taxon>
    </lineage>
</organism>
<dbReference type="SMART" id="SM00054">
    <property type="entry name" value="EFh"/>
    <property type="match status" value="2"/>
</dbReference>
<accession>A0A2R5GCB9</accession>
<dbReference type="InterPro" id="IPR002048">
    <property type="entry name" value="EF_hand_dom"/>
</dbReference>